<evidence type="ECO:0000256" key="1">
    <source>
        <dbReference type="ARBA" id="ARBA00006581"/>
    </source>
</evidence>
<keyword evidence="4" id="KW-0546">Nucleotide metabolism</keyword>
<accession>A0A223LG65</accession>
<dbReference type="PANTHER" id="PTHR11241">
    <property type="entry name" value="DEOXYURIDINE 5'-TRIPHOSPHATE NUCLEOTIDOHYDROLASE"/>
    <property type="match status" value="1"/>
</dbReference>
<dbReference type="KEGG" id="vg:55604417"/>
<proteinExistence type="inferred from homology"/>
<dbReference type="EC" id="3.6.1.23" evidence="2"/>
<dbReference type="Pfam" id="PF00692">
    <property type="entry name" value="dUTPase"/>
    <property type="match status" value="1"/>
</dbReference>
<dbReference type="GO" id="GO:0046081">
    <property type="term" value="P:dUTP catabolic process"/>
    <property type="evidence" value="ECO:0007669"/>
    <property type="project" value="InterPro"/>
</dbReference>
<dbReference type="PANTHER" id="PTHR11241:SF0">
    <property type="entry name" value="DEOXYURIDINE 5'-TRIPHOSPHATE NUCLEOTIDOHYDROLASE"/>
    <property type="match status" value="1"/>
</dbReference>
<dbReference type="InterPro" id="IPR008181">
    <property type="entry name" value="dUTPase"/>
</dbReference>
<dbReference type="Gene3D" id="2.70.40.10">
    <property type="match status" value="1"/>
</dbReference>
<dbReference type="SUPFAM" id="SSF51283">
    <property type="entry name" value="dUTPase-like"/>
    <property type="match status" value="1"/>
</dbReference>
<evidence type="ECO:0000313" key="6">
    <source>
        <dbReference type="EMBL" id="ASU00502.1"/>
    </source>
</evidence>
<dbReference type="GO" id="GO:0004170">
    <property type="term" value="F:dUTP diphosphatase activity"/>
    <property type="evidence" value="ECO:0007669"/>
    <property type="project" value="UniProtKB-EC"/>
</dbReference>
<reference evidence="6 7" key="1">
    <citation type="submission" date="2017-07" db="EMBL/GenBank/DDBJ databases">
        <title>In vitro design and evaluation of phage cocktails against multidrug-resistant Aeromonas salmonicida.</title>
        <authorList>
            <person name="Chen L."/>
            <person name="Yuan S."/>
            <person name="Ma Y."/>
        </authorList>
    </citation>
    <scope>NUCLEOTIDE SEQUENCE [LARGE SCALE GENOMIC DNA]</scope>
</reference>
<dbReference type="GO" id="GO:0006226">
    <property type="term" value="P:dUMP biosynthetic process"/>
    <property type="evidence" value="ECO:0007669"/>
    <property type="project" value="InterPro"/>
</dbReference>
<dbReference type="CDD" id="cd07557">
    <property type="entry name" value="trimeric_dUTPase"/>
    <property type="match status" value="1"/>
</dbReference>
<dbReference type="GO" id="GO:0000287">
    <property type="term" value="F:magnesium ion binding"/>
    <property type="evidence" value="ECO:0007669"/>
    <property type="project" value="InterPro"/>
</dbReference>
<dbReference type="InterPro" id="IPR029054">
    <property type="entry name" value="dUTPase-like"/>
</dbReference>
<dbReference type="InterPro" id="IPR033704">
    <property type="entry name" value="dUTPase_trimeric"/>
</dbReference>
<keyword evidence="7" id="KW-1185">Reference proteome</keyword>
<evidence type="ECO:0000256" key="3">
    <source>
        <dbReference type="ARBA" id="ARBA00022801"/>
    </source>
</evidence>
<evidence type="ECO:0000259" key="5">
    <source>
        <dbReference type="Pfam" id="PF00692"/>
    </source>
</evidence>
<dbReference type="RefSeq" id="YP_009834350.1">
    <property type="nucleotide sequence ID" value="NC_048673.1"/>
</dbReference>
<dbReference type="InterPro" id="IPR036157">
    <property type="entry name" value="dUTPase-like_sf"/>
</dbReference>
<sequence length="163" mass="18047">MEMNFISGFEYGVCPDFQREGDAAIDLRTPEAIMLKPGEDIIVNTGMRFDMSQIDTGIPGVGIAAMVLPRSGLGFKFYTRLANTVGLIDGNYQGEIMVKVRNEHIVNEDDPMSFNKVLHIPKGERFCQMVFIPVFNQIKFNQVDDFDTQTVRGSAGIGSSGTK</sequence>
<protein>
    <recommendedName>
        <fullName evidence="2">dUTP diphosphatase</fullName>
        <ecNumber evidence="2">3.6.1.23</ecNumber>
    </recommendedName>
</protein>
<evidence type="ECO:0000313" key="7">
    <source>
        <dbReference type="Proteomes" id="UP000226092"/>
    </source>
</evidence>
<dbReference type="GeneID" id="55604417"/>
<comment type="similarity">
    <text evidence="1">Belongs to the dUTPase family.</text>
</comment>
<keyword evidence="3 6" id="KW-0378">Hydrolase</keyword>
<evidence type="ECO:0000256" key="2">
    <source>
        <dbReference type="ARBA" id="ARBA00012379"/>
    </source>
</evidence>
<evidence type="ECO:0000256" key="4">
    <source>
        <dbReference type="ARBA" id="ARBA00023080"/>
    </source>
</evidence>
<dbReference type="Proteomes" id="UP000226092">
    <property type="component" value="Segment"/>
</dbReference>
<dbReference type="EMBL" id="MF448340">
    <property type="protein sequence ID" value="ASU00502.1"/>
    <property type="molecule type" value="Genomic_DNA"/>
</dbReference>
<name>A0A223LG65_9CAUD</name>
<organism evidence="6 7">
    <name type="scientific">Aeromonas phage AS-zj</name>
    <dbReference type="NCBI Taxonomy" id="2024208"/>
    <lineage>
        <taxon>Viruses</taxon>
        <taxon>Duplodnaviria</taxon>
        <taxon>Heunggongvirae</taxon>
        <taxon>Uroviricota</taxon>
        <taxon>Caudoviricetes</taxon>
        <taxon>Pantevenvirales</taxon>
        <taxon>Straboviridae</taxon>
        <taxon>Emmerichvirinae</taxon>
        <taxon>Ceceduovirus</taxon>
        <taxon>Ceceduovirus aszj</taxon>
    </lineage>
</organism>
<feature type="domain" description="dUTPase-like" evidence="5">
    <location>
        <begin position="14"/>
        <end position="161"/>
    </location>
</feature>